<dbReference type="InterPro" id="IPR019887">
    <property type="entry name" value="Tscrpt_reg_AsnC/Lrp_C"/>
</dbReference>
<protein>
    <submittedName>
        <fullName evidence="5">AsnC family transcriptional regulator</fullName>
    </submittedName>
</protein>
<dbReference type="InterPro" id="IPR000485">
    <property type="entry name" value="AsnC-type_HTH_dom"/>
</dbReference>
<name>H0HVL5_9HYPH</name>
<dbReference type="GO" id="GO:0005829">
    <property type="term" value="C:cytosol"/>
    <property type="evidence" value="ECO:0007669"/>
    <property type="project" value="TreeGrafter"/>
</dbReference>
<dbReference type="GO" id="GO:0043200">
    <property type="term" value="P:response to amino acid"/>
    <property type="evidence" value="ECO:0007669"/>
    <property type="project" value="TreeGrafter"/>
</dbReference>
<dbReference type="Gene3D" id="3.30.70.920">
    <property type="match status" value="1"/>
</dbReference>
<dbReference type="Pfam" id="PF13404">
    <property type="entry name" value="HTH_AsnC-type"/>
    <property type="match status" value="1"/>
</dbReference>
<evidence type="ECO:0000313" key="6">
    <source>
        <dbReference type="Proteomes" id="UP000003250"/>
    </source>
</evidence>
<dbReference type="SMART" id="SM00344">
    <property type="entry name" value="HTH_ASNC"/>
    <property type="match status" value="1"/>
</dbReference>
<keyword evidence="2" id="KW-0238">DNA-binding</keyword>
<organism evidence="5 6">
    <name type="scientific">Mesorhizobium alhagi CCNWXJ12-2</name>
    <dbReference type="NCBI Taxonomy" id="1107882"/>
    <lineage>
        <taxon>Bacteria</taxon>
        <taxon>Pseudomonadati</taxon>
        <taxon>Pseudomonadota</taxon>
        <taxon>Alphaproteobacteria</taxon>
        <taxon>Hyphomicrobiales</taxon>
        <taxon>Phyllobacteriaceae</taxon>
        <taxon>Allomesorhizobium</taxon>
    </lineage>
</organism>
<feature type="domain" description="HTH asnC-type" evidence="4">
    <location>
        <begin position="16"/>
        <end position="87"/>
    </location>
</feature>
<dbReference type="PANTHER" id="PTHR30154:SF53">
    <property type="entry name" value="HTH-TYPE TRANSCRIPTIONAL REGULATOR LRPC"/>
    <property type="match status" value="1"/>
</dbReference>
<dbReference type="InterPro" id="IPR036388">
    <property type="entry name" value="WH-like_DNA-bd_sf"/>
</dbReference>
<dbReference type="Proteomes" id="UP000003250">
    <property type="component" value="Unassembled WGS sequence"/>
</dbReference>
<dbReference type="Pfam" id="PF01037">
    <property type="entry name" value="AsnC_trans_reg"/>
    <property type="match status" value="1"/>
</dbReference>
<dbReference type="SUPFAM" id="SSF54909">
    <property type="entry name" value="Dimeric alpha+beta barrel"/>
    <property type="match status" value="1"/>
</dbReference>
<evidence type="ECO:0000256" key="3">
    <source>
        <dbReference type="ARBA" id="ARBA00023163"/>
    </source>
</evidence>
<evidence type="ECO:0000256" key="2">
    <source>
        <dbReference type="ARBA" id="ARBA00023125"/>
    </source>
</evidence>
<dbReference type="InterPro" id="IPR036390">
    <property type="entry name" value="WH_DNA-bd_sf"/>
</dbReference>
<accession>H0HVL5</accession>
<evidence type="ECO:0000259" key="4">
    <source>
        <dbReference type="PROSITE" id="PS50956"/>
    </source>
</evidence>
<dbReference type="PROSITE" id="PS50956">
    <property type="entry name" value="HTH_ASNC_2"/>
    <property type="match status" value="1"/>
</dbReference>
<dbReference type="EMBL" id="AHAM01000173">
    <property type="protein sequence ID" value="EHK55232.1"/>
    <property type="molecule type" value="Genomic_DNA"/>
</dbReference>
<dbReference type="GO" id="GO:0043565">
    <property type="term" value="F:sequence-specific DNA binding"/>
    <property type="evidence" value="ECO:0007669"/>
    <property type="project" value="InterPro"/>
</dbReference>
<evidence type="ECO:0000313" key="5">
    <source>
        <dbReference type="EMBL" id="EHK55232.1"/>
    </source>
</evidence>
<dbReference type="PANTHER" id="PTHR30154">
    <property type="entry name" value="LEUCINE-RESPONSIVE REGULATORY PROTEIN"/>
    <property type="match status" value="1"/>
</dbReference>
<dbReference type="PATRIC" id="fig|1107882.3.peg.4124"/>
<keyword evidence="6" id="KW-1185">Reference proteome</keyword>
<gene>
    <name evidence="5" type="ORF">MAXJ12_21110</name>
</gene>
<evidence type="ECO:0000256" key="1">
    <source>
        <dbReference type="ARBA" id="ARBA00023015"/>
    </source>
</evidence>
<dbReference type="PRINTS" id="PR00033">
    <property type="entry name" value="HTHASNC"/>
</dbReference>
<dbReference type="InterPro" id="IPR011008">
    <property type="entry name" value="Dimeric_a/b-barrel"/>
</dbReference>
<dbReference type="InterPro" id="IPR019888">
    <property type="entry name" value="Tscrpt_reg_AsnC-like"/>
</dbReference>
<sequence length="173" mass="19060">MSIAASGHRNHWMSDLDDIDRKLLALLQENGRTSYAELGKAVGLAVSSVNDRVRKLQDRGVIEGVYAALSAEALRLDLLAIIFVGWTDPATEAPFLARVADEPSILECHHVTGAWNYLLKVRTHTTRDLEAFLAAIVKGVPGVQRTETLIVLSSAKETFHLPLELPAWRNPRA</sequence>
<dbReference type="Gene3D" id="1.10.10.10">
    <property type="entry name" value="Winged helix-like DNA-binding domain superfamily/Winged helix DNA-binding domain"/>
    <property type="match status" value="1"/>
</dbReference>
<dbReference type="AlphaFoldDB" id="H0HVL5"/>
<proteinExistence type="predicted"/>
<keyword evidence="3" id="KW-0804">Transcription</keyword>
<keyword evidence="1" id="KW-0805">Transcription regulation</keyword>
<reference evidence="5 6" key="1">
    <citation type="journal article" date="2012" name="J. Bacteriol.">
        <title>Draft Genome Sequence of Mesorhizobium alhagi CCNWXJ12-2T, a Novel Salt-Resistant Species Isolated from the Desert of Northwestern China.</title>
        <authorList>
            <person name="Zhou M."/>
            <person name="Chen W."/>
            <person name="Chen H."/>
            <person name="Wei G."/>
        </authorList>
    </citation>
    <scope>NUCLEOTIDE SEQUENCE [LARGE SCALE GENOMIC DNA]</scope>
    <source>
        <strain evidence="5 6">CCNWXJ12-2</strain>
    </source>
</reference>
<dbReference type="SUPFAM" id="SSF46785">
    <property type="entry name" value="Winged helix' DNA-binding domain"/>
    <property type="match status" value="1"/>
</dbReference>